<dbReference type="InterPro" id="IPR007125">
    <property type="entry name" value="H2A/H2B/H3"/>
</dbReference>
<sequence>MKTCLVSNRHCTPWSCRVREDETLQGVLQGYAETWQKLVASFAGNDAEALVYYCDGGLVSASTPIADLPEIFSGVIHLTAVSPQQQLVLRFGEFVRRLYLQPAEEVFWKAAEGGCLDKLATPAFPQAAELWDYLERMSGQNKMSHAYWMAIAALHVECTEPATLTAEADLGSATLCSVPRGAVLRCVGHAVLDCGLRRRVVYGEHTGWISAERFMISSPLVFGREEDDEFFVQACAMSGVQVARRIDEDDMRIDGLLPPCLRGDAETVDEEVAAADGTAASSAGRTGRSTRAPAELGQEYLQAATKRRRLRRLQPVAETPAAPAEQVFRRPAARDARGRHVDGPRLQRAEAEVRRLQACDGPETLTSRVAFARIVRDVMDKEGGQEKRISSEALRLLQFAAETHATETLVAWGKLAIHAKRITPDERDCAMLRWVQSHFTSSQR</sequence>
<dbReference type="GO" id="GO:0046982">
    <property type="term" value="F:protein heterodimerization activity"/>
    <property type="evidence" value="ECO:0007669"/>
    <property type="project" value="InterPro"/>
</dbReference>
<organism evidence="6 7">
    <name type="scientific">Symbiodinium microadriaticum</name>
    <name type="common">Dinoflagellate</name>
    <name type="synonym">Zooxanthella microadriatica</name>
    <dbReference type="NCBI Taxonomy" id="2951"/>
    <lineage>
        <taxon>Eukaryota</taxon>
        <taxon>Sar</taxon>
        <taxon>Alveolata</taxon>
        <taxon>Dinophyceae</taxon>
        <taxon>Suessiales</taxon>
        <taxon>Symbiodiniaceae</taxon>
        <taxon>Symbiodinium</taxon>
    </lineage>
</organism>
<dbReference type="EMBL" id="LSRX01000951">
    <property type="protein sequence ID" value="OLP85866.1"/>
    <property type="molecule type" value="Genomic_DNA"/>
</dbReference>
<dbReference type="InterPro" id="IPR000164">
    <property type="entry name" value="Histone_H3/CENP-A"/>
</dbReference>
<evidence type="ECO:0000256" key="3">
    <source>
        <dbReference type="ARBA" id="ARBA00023125"/>
    </source>
</evidence>
<keyword evidence="4" id="KW-0539">Nucleus</keyword>
<comment type="similarity">
    <text evidence="2">Belongs to the histone H3 family.</text>
</comment>
<comment type="caution">
    <text evidence="6">The sequence shown here is derived from an EMBL/GenBank/DDBJ whole genome shotgun (WGS) entry which is preliminary data.</text>
</comment>
<dbReference type="Proteomes" id="UP000186817">
    <property type="component" value="Unassembled WGS sequence"/>
</dbReference>
<reference evidence="6 7" key="1">
    <citation type="submission" date="2016-02" db="EMBL/GenBank/DDBJ databases">
        <title>Genome analysis of coral dinoflagellate symbionts highlights evolutionary adaptations to a symbiotic lifestyle.</title>
        <authorList>
            <person name="Aranda M."/>
            <person name="Li Y."/>
            <person name="Liew Y.J."/>
            <person name="Baumgarten S."/>
            <person name="Simakov O."/>
            <person name="Wilson M."/>
            <person name="Piel J."/>
            <person name="Ashoor H."/>
            <person name="Bougouffa S."/>
            <person name="Bajic V.B."/>
            <person name="Ryu T."/>
            <person name="Ravasi T."/>
            <person name="Bayer T."/>
            <person name="Micklem G."/>
            <person name="Kim H."/>
            <person name="Bhak J."/>
            <person name="Lajeunesse T.C."/>
            <person name="Voolstra C.R."/>
        </authorList>
    </citation>
    <scope>NUCLEOTIDE SEQUENCE [LARGE SCALE GENOMIC DNA]</scope>
    <source>
        <strain evidence="6 7">CCMP2467</strain>
    </source>
</reference>
<evidence type="ECO:0000259" key="5">
    <source>
        <dbReference type="Pfam" id="PF00125"/>
    </source>
</evidence>
<proteinExistence type="inferred from homology"/>
<dbReference type="InterPro" id="IPR009072">
    <property type="entry name" value="Histone-fold"/>
</dbReference>
<dbReference type="SMART" id="SM00428">
    <property type="entry name" value="H3"/>
    <property type="match status" value="1"/>
</dbReference>
<keyword evidence="7" id="KW-1185">Reference proteome</keyword>
<dbReference type="GO" id="GO:0003677">
    <property type="term" value="F:DNA binding"/>
    <property type="evidence" value="ECO:0007669"/>
    <property type="project" value="UniProtKB-KW"/>
</dbReference>
<evidence type="ECO:0000256" key="2">
    <source>
        <dbReference type="ARBA" id="ARBA00010343"/>
    </source>
</evidence>
<dbReference type="AlphaFoldDB" id="A0A1Q9CSF5"/>
<dbReference type="Gene3D" id="1.10.20.10">
    <property type="entry name" value="Histone, subunit A"/>
    <property type="match status" value="1"/>
</dbReference>
<name>A0A1Q9CSF5_SYMMI</name>
<dbReference type="GO" id="GO:0005634">
    <property type="term" value="C:nucleus"/>
    <property type="evidence" value="ECO:0007669"/>
    <property type="project" value="UniProtKB-SubCell"/>
</dbReference>
<keyword evidence="3" id="KW-0238">DNA-binding</keyword>
<evidence type="ECO:0000313" key="6">
    <source>
        <dbReference type="EMBL" id="OLP85866.1"/>
    </source>
</evidence>
<evidence type="ECO:0000313" key="7">
    <source>
        <dbReference type="Proteomes" id="UP000186817"/>
    </source>
</evidence>
<protein>
    <recommendedName>
        <fullName evidence="5">Core Histone H2A/H2B/H3 domain-containing protein</fullName>
    </recommendedName>
</protein>
<evidence type="ECO:0000256" key="4">
    <source>
        <dbReference type="ARBA" id="ARBA00023242"/>
    </source>
</evidence>
<dbReference type="GO" id="GO:0000786">
    <property type="term" value="C:nucleosome"/>
    <property type="evidence" value="ECO:0007669"/>
    <property type="project" value="InterPro"/>
</dbReference>
<dbReference type="Pfam" id="PF00125">
    <property type="entry name" value="Histone"/>
    <property type="match status" value="1"/>
</dbReference>
<comment type="subcellular location">
    <subcellularLocation>
        <location evidence="1">Nucleus</location>
    </subcellularLocation>
</comment>
<dbReference type="OrthoDB" id="3439132at2759"/>
<gene>
    <name evidence="6" type="ORF">AK812_SmicGene33095</name>
</gene>
<dbReference type="GO" id="GO:0030527">
    <property type="term" value="F:structural constituent of chromatin"/>
    <property type="evidence" value="ECO:0007669"/>
    <property type="project" value="InterPro"/>
</dbReference>
<accession>A0A1Q9CSF5</accession>
<feature type="domain" description="Core Histone H2A/H2B/H3" evidence="5">
    <location>
        <begin position="364"/>
        <end position="429"/>
    </location>
</feature>
<evidence type="ECO:0000256" key="1">
    <source>
        <dbReference type="ARBA" id="ARBA00004123"/>
    </source>
</evidence>
<dbReference type="SUPFAM" id="SSF47113">
    <property type="entry name" value="Histone-fold"/>
    <property type="match status" value="1"/>
</dbReference>